<evidence type="ECO:0000259" key="6">
    <source>
        <dbReference type="PROSITE" id="PS51471"/>
    </source>
</evidence>
<dbReference type="InterPro" id="IPR045054">
    <property type="entry name" value="P4HA-like"/>
</dbReference>
<dbReference type="Proteomes" id="UP000000759">
    <property type="component" value="Chromosome 22"/>
</dbReference>
<dbReference type="HOGENOM" id="CLU_405211_0_0_1"/>
<dbReference type="InterPro" id="IPR044862">
    <property type="entry name" value="Pro_4_hyd_alph_FE2OG_OXY"/>
</dbReference>
<dbReference type="GeneID" id="7195903"/>
<keyword evidence="2" id="KW-0479">Metal-binding</keyword>
<dbReference type="PROSITE" id="PS51471">
    <property type="entry name" value="FE2OG_OXY"/>
    <property type="match status" value="1"/>
</dbReference>
<evidence type="ECO:0000256" key="1">
    <source>
        <dbReference type="ARBA" id="ARBA00001961"/>
    </source>
</evidence>
<dbReference type="PANTHER" id="PTHR10869">
    <property type="entry name" value="PROLYL 4-HYDROXYLASE ALPHA SUBUNIT"/>
    <property type="match status" value="1"/>
</dbReference>
<dbReference type="OrthoDB" id="420380at2759"/>
<evidence type="ECO:0000313" key="8">
    <source>
        <dbReference type="Proteomes" id="UP000000759"/>
    </source>
</evidence>
<protein>
    <recommendedName>
        <fullName evidence="6">Fe2OG dioxygenase domain-containing protein</fullName>
    </recommendedName>
</protein>
<sequence>MVREDSTHEVIVSQCNKVFIVLFYEEIPYSGSASLARWRNSPIPAKSEISNFRTVALVALFLFPTLAEVRISAQSIDGRSIVTSEAEEDEAVVSCTLDSLSIGGQQLNVLDSISFYLHRNGEPEACGASVLSESTIEKGLSQMECKKEVDKYQLEALLTAVFAEELAASDCGSNDNSTAPEGFLHYCDMGVDRTIVQNDYDHLVRIPRKGNLPCRFFSREGDRISSFEDILRMAEKAETRECTEENDVCTDRMDLHLYAAPAGRVFMFAPSYVGEIFQISHVKDSLGQPISLEVLSLDPRVFDIYNFFSADEAHSLIDKAVKETSPTYRLHRSTTGSATASIFNKRTSENAWDTHGTLAQTIKRRCLSVLGIDEYQESLTDGLQILRYNQSNAYTAHMDYLEDKDGSQVYDYESVGKGGNRFATILLYMSDLGEHDGGETAFVKADSPGKEHVPLHRAIQQLRDSGDASTLTPDSWEEIMAAQCRARLSVRPKLARAVLFYSQHPNGAEDKMSFHSGCPVLGATTKWAANLWVWNAPRPEFEGAPLKKDLSNVTKAESAASQQLRAVFRNSGKDRRFEKAELYFDEDGFFGKLGPKDPPISLTVKF</sequence>
<dbReference type="EMBL" id="CM000624">
    <property type="protein sequence ID" value="EEC44254.1"/>
    <property type="molecule type" value="Genomic_DNA"/>
</dbReference>
<dbReference type="Pfam" id="PF13640">
    <property type="entry name" value="2OG-FeII_Oxy_3"/>
    <property type="match status" value="1"/>
</dbReference>
<dbReference type="KEGG" id="pti:PHATRDRAFT_49409"/>
<comment type="cofactor">
    <cofactor evidence="1">
        <name>L-ascorbate</name>
        <dbReference type="ChEBI" id="CHEBI:38290"/>
    </cofactor>
</comment>
<proteinExistence type="predicted"/>
<keyword evidence="8" id="KW-1185">Reference proteome</keyword>
<reference evidence="7 8" key="1">
    <citation type="journal article" date="2008" name="Nature">
        <title>The Phaeodactylum genome reveals the evolutionary history of diatom genomes.</title>
        <authorList>
            <person name="Bowler C."/>
            <person name="Allen A.E."/>
            <person name="Badger J.H."/>
            <person name="Grimwood J."/>
            <person name="Jabbari K."/>
            <person name="Kuo A."/>
            <person name="Maheswari U."/>
            <person name="Martens C."/>
            <person name="Maumus F."/>
            <person name="Otillar R.P."/>
            <person name="Rayko E."/>
            <person name="Salamov A."/>
            <person name="Vandepoele K."/>
            <person name="Beszteri B."/>
            <person name="Gruber A."/>
            <person name="Heijde M."/>
            <person name="Katinka M."/>
            <person name="Mock T."/>
            <person name="Valentin K."/>
            <person name="Verret F."/>
            <person name="Berges J.A."/>
            <person name="Brownlee C."/>
            <person name="Cadoret J.P."/>
            <person name="Chiovitti A."/>
            <person name="Choi C.J."/>
            <person name="Coesel S."/>
            <person name="De Martino A."/>
            <person name="Detter J.C."/>
            <person name="Durkin C."/>
            <person name="Falciatore A."/>
            <person name="Fournet J."/>
            <person name="Haruta M."/>
            <person name="Huysman M.J."/>
            <person name="Jenkins B.D."/>
            <person name="Jiroutova K."/>
            <person name="Jorgensen R.E."/>
            <person name="Joubert Y."/>
            <person name="Kaplan A."/>
            <person name="Kroger N."/>
            <person name="Kroth P.G."/>
            <person name="La Roche J."/>
            <person name="Lindquist E."/>
            <person name="Lommer M."/>
            <person name="Martin-Jezequel V."/>
            <person name="Lopez P.J."/>
            <person name="Lucas S."/>
            <person name="Mangogna M."/>
            <person name="McGinnis K."/>
            <person name="Medlin L.K."/>
            <person name="Montsant A."/>
            <person name="Oudot-Le Secq M.P."/>
            <person name="Napoli C."/>
            <person name="Obornik M."/>
            <person name="Parker M.S."/>
            <person name="Petit J.L."/>
            <person name="Porcel B.M."/>
            <person name="Poulsen N."/>
            <person name="Robison M."/>
            <person name="Rychlewski L."/>
            <person name="Rynearson T.A."/>
            <person name="Schmutz J."/>
            <person name="Shapiro H."/>
            <person name="Siaut M."/>
            <person name="Stanley M."/>
            <person name="Sussman M.R."/>
            <person name="Taylor A.R."/>
            <person name="Vardi A."/>
            <person name="von Dassow P."/>
            <person name="Vyverman W."/>
            <person name="Willis A."/>
            <person name="Wyrwicz L.S."/>
            <person name="Rokhsar D.S."/>
            <person name="Weissenbach J."/>
            <person name="Armbrust E.V."/>
            <person name="Green B.R."/>
            <person name="Van de Peer Y."/>
            <person name="Grigoriev I.V."/>
        </authorList>
    </citation>
    <scope>NUCLEOTIDE SEQUENCE [LARGE SCALE GENOMIC DNA]</scope>
    <source>
        <strain evidence="7 8">CCAP 1055/1</strain>
    </source>
</reference>
<dbReference type="SMART" id="SM00702">
    <property type="entry name" value="P4Hc"/>
    <property type="match status" value="1"/>
</dbReference>
<dbReference type="eggNOG" id="KOG1591">
    <property type="taxonomic scope" value="Eukaryota"/>
</dbReference>
<dbReference type="PANTHER" id="PTHR10869:SF226">
    <property type="entry name" value="PROLYL 4-HYDROXYLASE ALPHA SUBUNIT DOMAIN-CONTAINING PROTEIN"/>
    <property type="match status" value="1"/>
</dbReference>
<dbReference type="AlphaFoldDB" id="B7GAH8"/>
<dbReference type="GO" id="GO:0005783">
    <property type="term" value="C:endoplasmic reticulum"/>
    <property type="evidence" value="ECO:0007669"/>
    <property type="project" value="TreeGrafter"/>
</dbReference>
<name>B7GAH8_PHATC</name>
<organism evidence="7 8">
    <name type="scientific">Phaeodactylum tricornutum (strain CCAP 1055/1)</name>
    <dbReference type="NCBI Taxonomy" id="556484"/>
    <lineage>
        <taxon>Eukaryota</taxon>
        <taxon>Sar</taxon>
        <taxon>Stramenopiles</taxon>
        <taxon>Ochrophyta</taxon>
        <taxon>Bacillariophyta</taxon>
        <taxon>Bacillariophyceae</taxon>
        <taxon>Bacillariophycidae</taxon>
        <taxon>Naviculales</taxon>
        <taxon>Phaeodactylaceae</taxon>
        <taxon>Phaeodactylum</taxon>
    </lineage>
</organism>
<dbReference type="InParanoid" id="B7GAH8"/>
<reference evidence="8" key="2">
    <citation type="submission" date="2008-08" db="EMBL/GenBank/DDBJ databases">
        <authorList>
            <consortium name="Diatom Consortium"/>
            <person name="Grigoriev I."/>
            <person name="Grimwood J."/>
            <person name="Kuo A."/>
            <person name="Otillar R.P."/>
            <person name="Salamov A."/>
            <person name="Detter J.C."/>
            <person name="Lindquist E."/>
            <person name="Shapiro H."/>
            <person name="Lucas S."/>
            <person name="Glavina del Rio T."/>
            <person name="Pitluck S."/>
            <person name="Rokhsar D."/>
            <person name="Bowler C."/>
        </authorList>
    </citation>
    <scope>GENOME REANNOTATION</scope>
    <source>
        <strain evidence="8">CCAP 1055/1</strain>
    </source>
</reference>
<dbReference type="RefSeq" id="XP_002184076.1">
    <property type="nucleotide sequence ID" value="XM_002184040.1"/>
</dbReference>
<feature type="domain" description="Fe2OG dioxygenase" evidence="6">
    <location>
        <begin position="379"/>
        <end position="535"/>
    </location>
</feature>
<evidence type="ECO:0000256" key="3">
    <source>
        <dbReference type="ARBA" id="ARBA00022964"/>
    </source>
</evidence>
<evidence type="ECO:0000256" key="4">
    <source>
        <dbReference type="ARBA" id="ARBA00023002"/>
    </source>
</evidence>
<dbReference type="PaxDb" id="2850-Phatr49409"/>
<dbReference type="GO" id="GO:0005506">
    <property type="term" value="F:iron ion binding"/>
    <property type="evidence" value="ECO:0007669"/>
    <property type="project" value="InterPro"/>
</dbReference>
<accession>B7GAH8</accession>
<dbReference type="GO" id="GO:0004656">
    <property type="term" value="F:procollagen-proline 4-dioxygenase activity"/>
    <property type="evidence" value="ECO:0007669"/>
    <property type="project" value="TreeGrafter"/>
</dbReference>
<keyword evidence="4" id="KW-0560">Oxidoreductase</keyword>
<keyword evidence="3" id="KW-0223">Dioxygenase</keyword>
<keyword evidence="5" id="KW-0408">Iron</keyword>
<dbReference type="InterPro" id="IPR006620">
    <property type="entry name" value="Pro_4_hyd_alph"/>
</dbReference>
<evidence type="ECO:0000256" key="5">
    <source>
        <dbReference type="ARBA" id="ARBA00023004"/>
    </source>
</evidence>
<gene>
    <name evidence="7" type="ORF">PHATRDRAFT_49409</name>
</gene>
<evidence type="ECO:0000256" key="2">
    <source>
        <dbReference type="ARBA" id="ARBA00022723"/>
    </source>
</evidence>
<dbReference type="InterPro" id="IPR005123">
    <property type="entry name" value="Oxoglu/Fe-dep_dioxygenase_dom"/>
</dbReference>
<evidence type="ECO:0000313" key="7">
    <source>
        <dbReference type="EMBL" id="EEC44254.1"/>
    </source>
</evidence>
<dbReference type="Gene3D" id="2.60.120.620">
    <property type="entry name" value="q2cbj1_9rhob like domain"/>
    <property type="match status" value="1"/>
</dbReference>
<dbReference type="GO" id="GO:0031418">
    <property type="term" value="F:L-ascorbic acid binding"/>
    <property type="evidence" value="ECO:0007669"/>
    <property type="project" value="InterPro"/>
</dbReference>